<feature type="transmembrane region" description="Helical" evidence="14">
    <location>
        <begin position="177"/>
        <end position="198"/>
    </location>
</feature>
<dbReference type="GO" id="GO:0005886">
    <property type="term" value="C:plasma membrane"/>
    <property type="evidence" value="ECO:0007669"/>
    <property type="project" value="UniProtKB-SubCell"/>
</dbReference>
<evidence type="ECO:0000256" key="8">
    <source>
        <dbReference type="ARBA" id="ARBA00022989"/>
    </source>
</evidence>
<dbReference type="GO" id="GO:0071555">
    <property type="term" value="P:cell wall organization"/>
    <property type="evidence" value="ECO:0007669"/>
    <property type="project" value="UniProtKB-KW"/>
</dbReference>
<keyword evidence="9 14" id="KW-0472">Membrane</keyword>
<proteinExistence type="inferred from homology"/>
<comment type="function">
    <text evidence="14">Catalyzes the dephosphorylation of undecaprenyl diphosphate (UPP). Confers resistance to bacitracin.</text>
</comment>
<evidence type="ECO:0000256" key="1">
    <source>
        <dbReference type="ARBA" id="ARBA00004651"/>
    </source>
</evidence>
<keyword evidence="8 14" id="KW-1133">Transmembrane helix</keyword>
<evidence type="ECO:0000256" key="4">
    <source>
        <dbReference type="ARBA" id="ARBA00021581"/>
    </source>
</evidence>
<dbReference type="Pfam" id="PF02673">
    <property type="entry name" value="BacA"/>
    <property type="match status" value="1"/>
</dbReference>
<feature type="transmembrane region" description="Helical" evidence="14">
    <location>
        <begin position="41"/>
        <end position="62"/>
    </location>
</feature>
<evidence type="ECO:0000256" key="14">
    <source>
        <dbReference type="HAMAP-Rule" id="MF_01006"/>
    </source>
</evidence>
<evidence type="ECO:0000256" key="5">
    <source>
        <dbReference type="ARBA" id="ARBA00022475"/>
    </source>
</evidence>
<dbReference type="PANTHER" id="PTHR30622">
    <property type="entry name" value="UNDECAPRENYL-DIPHOSPHATASE"/>
    <property type="match status" value="1"/>
</dbReference>
<evidence type="ECO:0000256" key="6">
    <source>
        <dbReference type="ARBA" id="ARBA00022692"/>
    </source>
</evidence>
<dbReference type="NCBIfam" id="NF001390">
    <property type="entry name" value="PRK00281.1-4"/>
    <property type="match status" value="1"/>
</dbReference>
<evidence type="ECO:0000256" key="2">
    <source>
        <dbReference type="ARBA" id="ARBA00010621"/>
    </source>
</evidence>
<dbReference type="EMBL" id="MHOP01000020">
    <property type="protein sequence ID" value="OGZ65565.1"/>
    <property type="molecule type" value="Genomic_DNA"/>
</dbReference>
<evidence type="ECO:0000256" key="11">
    <source>
        <dbReference type="ARBA" id="ARBA00032707"/>
    </source>
</evidence>
<dbReference type="GO" id="GO:0008360">
    <property type="term" value="P:regulation of cell shape"/>
    <property type="evidence" value="ECO:0007669"/>
    <property type="project" value="UniProtKB-KW"/>
</dbReference>
<dbReference type="GO" id="GO:0009252">
    <property type="term" value="P:peptidoglycan biosynthetic process"/>
    <property type="evidence" value="ECO:0007669"/>
    <property type="project" value="UniProtKB-KW"/>
</dbReference>
<feature type="transmembrane region" description="Helical" evidence="14">
    <location>
        <begin position="240"/>
        <end position="259"/>
    </location>
</feature>
<comment type="subcellular location">
    <subcellularLocation>
        <location evidence="1 14">Cell membrane</location>
        <topology evidence="1 14">Multi-pass membrane protein</topology>
    </subcellularLocation>
</comment>
<gene>
    <name evidence="14" type="primary">uppP</name>
    <name evidence="15" type="ORF">A2822_03455</name>
</gene>
<evidence type="ECO:0000313" key="15">
    <source>
        <dbReference type="EMBL" id="OGZ65565.1"/>
    </source>
</evidence>
<keyword evidence="6 14" id="KW-0812">Transmembrane</keyword>
<comment type="caution">
    <text evidence="15">The sequence shown here is derived from an EMBL/GenBank/DDBJ whole genome shotgun (WGS) entry which is preliminary data.</text>
</comment>
<feature type="transmembrane region" description="Helical" evidence="14">
    <location>
        <begin position="210"/>
        <end position="228"/>
    </location>
</feature>
<feature type="transmembrane region" description="Helical" evidence="14">
    <location>
        <begin position="74"/>
        <end position="93"/>
    </location>
</feature>
<comment type="similarity">
    <text evidence="2 14">Belongs to the UppP family.</text>
</comment>
<organism evidence="15 16">
    <name type="scientific">Candidatus Staskawiczbacteria bacterium RIFCSPHIGHO2_01_FULL_41_41</name>
    <dbReference type="NCBI Taxonomy" id="1802203"/>
    <lineage>
        <taxon>Bacteria</taxon>
        <taxon>Candidatus Staskawicziibacteriota</taxon>
    </lineage>
</organism>
<keyword evidence="5 14" id="KW-1003">Cell membrane</keyword>
<keyword evidence="14" id="KW-0961">Cell wall biogenesis/degradation</keyword>
<evidence type="ECO:0000256" key="10">
    <source>
        <dbReference type="ARBA" id="ARBA00023251"/>
    </source>
</evidence>
<dbReference type="GO" id="GO:0046677">
    <property type="term" value="P:response to antibiotic"/>
    <property type="evidence" value="ECO:0007669"/>
    <property type="project" value="UniProtKB-UniRule"/>
</dbReference>
<dbReference type="HAMAP" id="MF_01006">
    <property type="entry name" value="Undec_diphosphatase"/>
    <property type="match status" value="1"/>
</dbReference>
<evidence type="ECO:0000256" key="7">
    <source>
        <dbReference type="ARBA" id="ARBA00022801"/>
    </source>
</evidence>
<dbReference type="GO" id="GO:0050380">
    <property type="term" value="F:undecaprenyl-diphosphatase activity"/>
    <property type="evidence" value="ECO:0007669"/>
    <property type="project" value="UniProtKB-UniRule"/>
</dbReference>
<sequence length="261" mass="29078">MTILQAIILGIVEGVTEFLPVSSTGHLILTSKLLGVADSNFLKSFEIAIQFGAILSVVVLYFKKILLSGELWKKVLTAFLPTAVIGFLLYKVLKTYLLSNSLLVVWSLAIGGVALIIFEWWNAKKTQFRGSDYRTENIDYKKSFLVGLVQSLAIIPGVSRSGATIIGGLLMGINRQAIVEFSFLLAVPTMAAATGYDLYKSAGSFTFGEFHILAIGFLVSFFVAWASIKWLLYFIKNHTFIWFGVYRIVIALLFYFLVIKW</sequence>
<keyword evidence="14" id="KW-0573">Peptidoglycan synthesis</keyword>
<evidence type="ECO:0000256" key="9">
    <source>
        <dbReference type="ARBA" id="ARBA00023136"/>
    </source>
</evidence>
<name>A0A1G2HT07_9BACT</name>
<evidence type="ECO:0000256" key="13">
    <source>
        <dbReference type="ARBA" id="ARBA00047594"/>
    </source>
</evidence>
<dbReference type="InterPro" id="IPR003824">
    <property type="entry name" value="UppP"/>
</dbReference>
<keyword evidence="7 14" id="KW-0378">Hydrolase</keyword>
<comment type="miscellaneous">
    <text evidence="14">Bacitracin is thought to be involved in the inhibition of peptidoglycan synthesis by sequestering undecaprenyl diphosphate, thereby reducing the pool of lipid carrier available.</text>
</comment>
<dbReference type="AlphaFoldDB" id="A0A1G2HT07"/>
<accession>A0A1G2HT07</accession>
<evidence type="ECO:0000256" key="12">
    <source>
        <dbReference type="ARBA" id="ARBA00032932"/>
    </source>
</evidence>
<evidence type="ECO:0000313" key="16">
    <source>
        <dbReference type="Proteomes" id="UP000178774"/>
    </source>
</evidence>
<comment type="catalytic activity">
    <reaction evidence="13 14">
        <text>di-trans,octa-cis-undecaprenyl diphosphate + H2O = di-trans,octa-cis-undecaprenyl phosphate + phosphate + H(+)</text>
        <dbReference type="Rhea" id="RHEA:28094"/>
        <dbReference type="ChEBI" id="CHEBI:15377"/>
        <dbReference type="ChEBI" id="CHEBI:15378"/>
        <dbReference type="ChEBI" id="CHEBI:43474"/>
        <dbReference type="ChEBI" id="CHEBI:58405"/>
        <dbReference type="ChEBI" id="CHEBI:60392"/>
        <dbReference type="EC" id="3.6.1.27"/>
    </reaction>
</comment>
<dbReference type="PANTHER" id="PTHR30622:SF3">
    <property type="entry name" value="UNDECAPRENYL-DIPHOSPHATASE"/>
    <property type="match status" value="1"/>
</dbReference>
<dbReference type="EC" id="3.6.1.27" evidence="3 14"/>
<dbReference type="NCBIfam" id="TIGR00753">
    <property type="entry name" value="undec_PP_bacA"/>
    <property type="match status" value="1"/>
</dbReference>
<feature type="transmembrane region" description="Helical" evidence="14">
    <location>
        <begin position="105"/>
        <end position="123"/>
    </location>
</feature>
<keyword evidence="10 14" id="KW-0046">Antibiotic resistance</keyword>
<evidence type="ECO:0000256" key="3">
    <source>
        <dbReference type="ARBA" id="ARBA00012374"/>
    </source>
</evidence>
<protein>
    <recommendedName>
        <fullName evidence="4 14">Undecaprenyl-diphosphatase</fullName>
        <ecNumber evidence="3 14">3.6.1.27</ecNumber>
    </recommendedName>
    <alternativeName>
        <fullName evidence="12 14">Bacitracin resistance protein</fullName>
    </alternativeName>
    <alternativeName>
        <fullName evidence="11 14">Undecaprenyl pyrophosphate phosphatase</fullName>
    </alternativeName>
</protein>
<reference evidence="15 16" key="1">
    <citation type="journal article" date="2016" name="Nat. Commun.">
        <title>Thousands of microbial genomes shed light on interconnected biogeochemical processes in an aquifer system.</title>
        <authorList>
            <person name="Anantharaman K."/>
            <person name="Brown C.T."/>
            <person name="Hug L.A."/>
            <person name="Sharon I."/>
            <person name="Castelle C.J."/>
            <person name="Probst A.J."/>
            <person name="Thomas B.C."/>
            <person name="Singh A."/>
            <person name="Wilkins M.J."/>
            <person name="Karaoz U."/>
            <person name="Brodie E.L."/>
            <person name="Williams K.H."/>
            <person name="Hubbard S.S."/>
            <person name="Banfield J.F."/>
        </authorList>
    </citation>
    <scope>NUCLEOTIDE SEQUENCE [LARGE SCALE GENOMIC DNA]</scope>
</reference>
<keyword evidence="14" id="KW-0133">Cell shape</keyword>
<dbReference type="Proteomes" id="UP000178774">
    <property type="component" value="Unassembled WGS sequence"/>
</dbReference>